<dbReference type="PANTHER" id="PTHR11439:SF467">
    <property type="entry name" value="INTEGRASE CATALYTIC DOMAIN-CONTAINING PROTEIN"/>
    <property type="match status" value="1"/>
</dbReference>
<sequence length="296" mass="33599">MSQEFQALMAQGTWELVPPHPNQNVLGSKWTFRLKYNADGSIHRYKARLVAKGYDQEHGLDYTETFSPVAKIITIRVFILIALHYQWDIQQLDVSNAFLHGNLSDLIFMKQPPGFQDSTYPHYVCKLKKALYGLKQSSREWYATLSNHLIKLGFKISNSDPSLLTYKSGNTRLYILIYVDDILLTGNSQSEINNLLSNLHSAFQMRNLGSLNQFLGIHAVKTNSGILLHQQHYAKAIVERAGMTQSKPVSTPVACKITTSSTSQEPFSNPQLYRHLIGSLQYLTLTRPDIQFAVHQ</sequence>
<keyword evidence="3" id="KW-1185">Reference proteome</keyword>
<protein>
    <recommendedName>
        <fullName evidence="1">Reverse transcriptase Ty1/copia-type domain-containing protein</fullName>
    </recommendedName>
</protein>
<reference evidence="2" key="1">
    <citation type="journal article" date="2022" name="Front. Genet.">
        <title>Chromosome-Scale Assembly of the Dendrobium nobile Genome Provides Insights Into the Molecular Mechanism of the Biosynthesis of the Medicinal Active Ingredient of Dendrobium.</title>
        <authorList>
            <person name="Xu Q."/>
            <person name="Niu S.-C."/>
            <person name="Li K.-L."/>
            <person name="Zheng P.-J."/>
            <person name="Zhang X.-J."/>
            <person name="Jia Y."/>
            <person name="Liu Y."/>
            <person name="Niu Y.-X."/>
            <person name="Yu L.-H."/>
            <person name="Chen D.-F."/>
            <person name="Zhang G.-Q."/>
        </authorList>
    </citation>
    <scope>NUCLEOTIDE SEQUENCE</scope>
    <source>
        <tissue evidence="2">Leaf</tissue>
    </source>
</reference>
<dbReference type="Pfam" id="PF07727">
    <property type="entry name" value="RVT_2"/>
    <property type="match status" value="1"/>
</dbReference>
<organism evidence="2 3">
    <name type="scientific">Dendrobium nobile</name>
    <name type="common">Orchid</name>
    <dbReference type="NCBI Taxonomy" id="94219"/>
    <lineage>
        <taxon>Eukaryota</taxon>
        <taxon>Viridiplantae</taxon>
        <taxon>Streptophyta</taxon>
        <taxon>Embryophyta</taxon>
        <taxon>Tracheophyta</taxon>
        <taxon>Spermatophyta</taxon>
        <taxon>Magnoliopsida</taxon>
        <taxon>Liliopsida</taxon>
        <taxon>Asparagales</taxon>
        <taxon>Orchidaceae</taxon>
        <taxon>Epidendroideae</taxon>
        <taxon>Malaxideae</taxon>
        <taxon>Dendrobiinae</taxon>
        <taxon>Dendrobium</taxon>
    </lineage>
</organism>
<dbReference type="PANTHER" id="PTHR11439">
    <property type="entry name" value="GAG-POL-RELATED RETROTRANSPOSON"/>
    <property type="match status" value="1"/>
</dbReference>
<dbReference type="InterPro" id="IPR013103">
    <property type="entry name" value="RVT_2"/>
</dbReference>
<gene>
    <name evidence="2" type="ORF">KFK09_027589</name>
</gene>
<evidence type="ECO:0000259" key="1">
    <source>
        <dbReference type="Pfam" id="PF07727"/>
    </source>
</evidence>
<proteinExistence type="predicted"/>
<dbReference type="OrthoDB" id="1919845at2759"/>
<accession>A0A8T3ABZ5</accession>
<evidence type="ECO:0000313" key="2">
    <source>
        <dbReference type="EMBL" id="KAI0493312.1"/>
    </source>
</evidence>
<dbReference type="SUPFAM" id="SSF56672">
    <property type="entry name" value="DNA/RNA polymerases"/>
    <property type="match status" value="1"/>
</dbReference>
<comment type="caution">
    <text evidence="2">The sequence shown here is derived from an EMBL/GenBank/DDBJ whole genome shotgun (WGS) entry which is preliminary data.</text>
</comment>
<feature type="domain" description="Reverse transcriptase Ty1/copia-type" evidence="1">
    <location>
        <begin position="13"/>
        <end position="253"/>
    </location>
</feature>
<dbReference type="AlphaFoldDB" id="A0A8T3ABZ5"/>
<dbReference type="EMBL" id="JAGYWB010000018">
    <property type="protein sequence ID" value="KAI0493312.1"/>
    <property type="molecule type" value="Genomic_DNA"/>
</dbReference>
<evidence type="ECO:0000313" key="3">
    <source>
        <dbReference type="Proteomes" id="UP000829196"/>
    </source>
</evidence>
<dbReference type="InterPro" id="IPR043502">
    <property type="entry name" value="DNA/RNA_pol_sf"/>
</dbReference>
<dbReference type="Proteomes" id="UP000829196">
    <property type="component" value="Unassembled WGS sequence"/>
</dbReference>
<name>A0A8T3ABZ5_DENNO</name>